<feature type="region of interest" description="Disordered" evidence="1">
    <location>
        <begin position="196"/>
        <end position="236"/>
    </location>
</feature>
<dbReference type="InterPro" id="IPR011598">
    <property type="entry name" value="bHLH_dom"/>
</dbReference>
<evidence type="ECO:0000256" key="1">
    <source>
        <dbReference type="SAM" id="MobiDB-lite"/>
    </source>
</evidence>
<dbReference type="PROSITE" id="PS50888">
    <property type="entry name" value="BHLH"/>
    <property type="match status" value="1"/>
</dbReference>
<protein>
    <submittedName>
        <fullName evidence="3">Protein INO2</fullName>
    </submittedName>
</protein>
<name>A0ABX6EWB2_KLUMA</name>
<proteinExistence type="predicted"/>
<dbReference type="InterPro" id="IPR036638">
    <property type="entry name" value="HLH_DNA-bd_sf"/>
</dbReference>
<organism evidence="3 4">
    <name type="scientific">Kluyveromyces marxianus</name>
    <name type="common">Yeast</name>
    <name type="synonym">Candida kefyr</name>
    <dbReference type="NCBI Taxonomy" id="4911"/>
    <lineage>
        <taxon>Eukaryota</taxon>
        <taxon>Fungi</taxon>
        <taxon>Dikarya</taxon>
        <taxon>Ascomycota</taxon>
        <taxon>Saccharomycotina</taxon>
        <taxon>Saccharomycetes</taxon>
        <taxon>Saccharomycetales</taxon>
        <taxon>Saccharomycetaceae</taxon>
        <taxon>Kluyveromyces</taxon>
    </lineage>
</organism>
<dbReference type="InterPro" id="IPR057071">
    <property type="entry name" value="bHLH_INO2"/>
</dbReference>
<evidence type="ECO:0000259" key="2">
    <source>
        <dbReference type="PROSITE" id="PS50888"/>
    </source>
</evidence>
<dbReference type="EMBL" id="CP015057">
    <property type="protein sequence ID" value="QGN15916.1"/>
    <property type="molecule type" value="Genomic_DNA"/>
</dbReference>
<gene>
    <name evidence="3" type="primary">INO2</name>
    <name evidence="3" type="ORF">FIM1_2614</name>
</gene>
<feature type="compositionally biased region" description="Basic and acidic residues" evidence="1">
    <location>
        <begin position="197"/>
        <end position="208"/>
    </location>
</feature>
<reference evidence="3 4" key="1">
    <citation type="submission" date="2016-03" db="EMBL/GenBank/DDBJ databases">
        <title>How can Kluyveromyces marxianus grow so fast - potential evolutionary course in Saccharomyces Complex revealed by comparative genomics.</title>
        <authorList>
            <person name="Mo W."/>
            <person name="Lu W."/>
            <person name="Yang X."/>
            <person name="Qi J."/>
            <person name="Lv H."/>
        </authorList>
    </citation>
    <scope>NUCLEOTIDE SEQUENCE [LARGE SCALE GENOMIC DNA]</scope>
    <source>
        <strain evidence="3 4">FIM1</strain>
    </source>
</reference>
<feature type="compositionally biased region" description="Polar residues" evidence="1">
    <location>
        <begin position="213"/>
        <end position="228"/>
    </location>
</feature>
<sequence length="366" mass="41232">MEEQGDIGIDSLLDMGLEGLDFETAYEIINEKAELWDEPHEQLNMNLVEDAPFYNSTAEQEPATYVEEPGSRGVDENEEAKRLKMKGMVSESSSSSHYGEHMVRPQTPRESGLALFSGNNNSHSEGLLSVNESHAIEHFLDSFLTASPSKAAVLPFFSPKTVSSLLKSNNDVTTGSSTDSGSYFFDSQSIQSTIDGHFSEKVPNKKEDEELPSGTSKVRSLTNESNSESDFDSGAAMELPSISSLERYEPIDPQIPAVEVPDYVIPPELSDNAAELRRWKHVYAEKQRRYTFKREYDALVGLIRYPRPDWNEIHKMLPKAKDVISLDYKLPKKEGKRVSKHTLLNYIIQDIQLLLLANEELEQMFD</sequence>
<dbReference type="Proteomes" id="UP000422736">
    <property type="component" value="Chromosome 4"/>
</dbReference>
<keyword evidence="4" id="KW-1185">Reference proteome</keyword>
<dbReference type="SUPFAM" id="SSF47459">
    <property type="entry name" value="HLH, helix-loop-helix DNA-binding domain"/>
    <property type="match status" value="1"/>
</dbReference>
<accession>A0ABX6EWB2</accession>
<feature type="domain" description="BHLH" evidence="2">
    <location>
        <begin position="276"/>
        <end position="354"/>
    </location>
</feature>
<evidence type="ECO:0000313" key="3">
    <source>
        <dbReference type="EMBL" id="QGN15916.1"/>
    </source>
</evidence>
<evidence type="ECO:0000313" key="4">
    <source>
        <dbReference type="Proteomes" id="UP000422736"/>
    </source>
</evidence>
<dbReference type="Pfam" id="PF23179">
    <property type="entry name" value="bHLH_INO2"/>
    <property type="match status" value="1"/>
</dbReference>